<reference evidence="3 4" key="1">
    <citation type="journal article" date="2004" name="Genome Res.">
        <title>The complete genome and proteome of Mycoplasma mobile.</title>
        <authorList>
            <person name="Jaffe J.D."/>
            <person name="Stange-Thomann N."/>
            <person name="Smith C."/>
            <person name="DeCaprio D."/>
            <person name="Fisher S."/>
            <person name="Butler J."/>
            <person name="Calvo S."/>
            <person name="Elkins T."/>
            <person name="FitzGerald M.G."/>
            <person name="Hafez N."/>
            <person name="Kodira C.D."/>
            <person name="Major J."/>
            <person name="Wang S."/>
            <person name="Wilkinson J."/>
            <person name="Nicol R."/>
            <person name="Nusbaum C."/>
            <person name="Birren B."/>
            <person name="Berg H.C."/>
            <person name="Church G.M."/>
        </authorList>
    </citation>
    <scope>NUCLEOTIDE SEQUENCE [LARGE SCALE GENOMIC DNA]</scope>
    <source>
        <strain evidence="4">ATCC 43663 / 163K / NCTC 11711</strain>
    </source>
</reference>
<accession>Q6KH83</accession>
<dbReference type="AlphaFoldDB" id="Q6KH83"/>
<name>Q6KH83_MYCM1</name>
<dbReference type="HOGENOM" id="CLU_054856_2_0_14"/>
<keyword evidence="1" id="KW-0479">Metal-binding</keyword>
<dbReference type="GO" id="GO:0046872">
    <property type="term" value="F:metal ion binding"/>
    <property type="evidence" value="ECO:0007669"/>
    <property type="project" value="UniProtKB-KW"/>
</dbReference>
<dbReference type="InterPro" id="IPR011060">
    <property type="entry name" value="RibuloseP-bd_barrel"/>
</dbReference>
<evidence type="ECO:0000256" key="2">
    <source>
        <dbReference type="ARBA" id="ARBA00023235"/>
    </source>
</evidence>
<dbReference type="OrthoDB" id="1645589at2"/>
<dbReference type="CDD" id="cd00429">
    <property type="entry name" value="RPE"/>
    <property type="match status" value="1"/>
</dbReference>
<dbReference type="PANTHER" id="PTHR11749">
    <property type="entry name" value="RIBULOSE-5-PHOSPHATE-3-EPIMERASE"/>
    <property type="match status" value="1"/>
</dbReference>
<dbReference type="InterPro" id="IPR000056">
    <property type="entry name" value="Ribul_P_3_epim-like"/>
</dbReference>
<evidence type="ECO:0000313" key="4">
    <source>
        <dbReference type="Proteomes" id="UP000009072"/>
    </source>
</evidence>
<dbReference type="EMBL" id="AE017308">
    <property type="protein sequence ID" value="AAT28047.1"/>
    <property type="molecule type" value="Genomic_DNA"/>
</dbReference>
<organism evidence="3 4">
    <name type="scientific">Mycoplasma mobile (strain ATCC 43663 / 163K / NCTC 11711)</name>
    <name type="common">Mesomycoplasma mobile</name>
    <dbReference type="NCBI Taxonomy" id="267748"/>
    <lineage>
        <taxon>Bacteria</taxon>
        <taxon>Bacillati</taxon>
        <taxon>Mycoplasmatota</taxon>
        <taxon>Mycoplasmoidales</taxon>
        <taxon>Metamycoplasmataceae</taxon>
        <taxon>Mesomycoplasma</taxon>
    </lineage>
</organism>
<evidence type="ECO:0000256" key="1">
    <source>
        <dbReference type="ARBA" id="ARBA00022723"/>
    </source>
</evidence>
<dbReference type="InterPro" id="IPR013785">
    <property type="entry name" value="Aldolase_TIM"/>
</dbReference>
<dbReference type="Proteomes" id="UP000009072">
    <property type="component" value="Chromosome"/>
</dbReference>
<dbReference type="SUPFAM" id="SSF51366">
    <property type="entry name" value="Ribulose-phoshate binding barrel"/>
    <property type="match status" value="1"/>
</dbReference>
<keyword evidence="2 3" id="KW-0413">Isomerase</keyword>
<dbReference type="GO" id="GO:0004750">
    <property type="term" value="F:D-ribulose-phosphate 3-epimerase activity"/>
    <property type="evidence" value="ECO:0007669"/>
    <property type="project" value="UniProtKB-EC"/>
</dbReference>
<evidence type="ECO:0000313" key="3">
    <source>
        <dbReference type="EMBL" id="AAT28047.1"/>
    </source>
</evidence>
<dbReference type="Pfam" id="PF00834">
    <property type="entry name" value="Ribul_P_3_epim"/>
    <property type="match status" value="1"/>
</dbReference>
<dbReference type="KEGG" id="mmo:MMOB5610"/>
<dbReference type="RefSeq" id="WP_011265081.1">
    <property type="nucleotide sequence ID" value="NC_006908.1"/>
</dbReference>
<dbReference type="EC" id="5.1.3.1" evidence="3"/>
<dbReference type="Gene3D" id="3.20.20.70">
    <property type="entry name" value="Aldolase class I"/>
    <property type="match status" value="1"/>
</dbReference>
<protein>
    <submittedName>
        <fullName evidence="3">Ribulose-5-phosphate 3-epimerase</fullName>
        <ecNumber evidence="3">5.1.3.1</ecNumber>
    </submittedName>
</protein>
<dbReference type="eggNOG" id="COG0036">
    <property type="taxonomic scope" value="Bacteria"/>
</dbReference>
<dbReference type="GO" id="GO:0005975">
    <property type="term" value="P:carbohydrate metabolic process"/>
    <property type="evidence" value="ECO:0007669"/>
    <property type="project" value="InterPro"/>
</dbReference>
<dbReference type="PROSITE" id="PS01086">
    <property type="entry name" value="RIBUL_P_3_EPIMER_2"/>
    <property type="match status" value="1"/>
</dbReference>
<dbReference type="STRING" id="267748.MMOB5610"/>
<proteinExistence type="predicted"/>
<dbReference type="NCBIfam" id="NF004076">
    <property type="entry name" value="PRK05581.1-4"/>
    <property type="match status" value="1"/>
</dbReference>
<gene>
    <name evidence="3" type="primary">rpe</name>
    <name evidence="3" type="ordered locus">MMOB5610</name>
</gene>
<sequence>MKLISPSLLNVEESKRAEIATKMIELGIKWIHYDFMDGKFVPETAISFENYMEIKEKSPSHIKDIHLMVQDVSFYVEKFLNKAEYITFHFEALNYNEIKKILKKYHGLQKFGIALKPKTNIEQIYEYLPYVDLVLIMSVEPGYGGQKFIPNSLEKITKLKKYLLERSLDIVIQVDGGINEESGPQAFESGADILVSGSYLVKNLTKEQIDSLFPKEKN</sequence>
<keyword evidence="4" id="KW-1185">Reference proteome</keyword>